<feature type="chain" id="PRO_5046651087" evidence="5">
    <location>
        <begin position="27"/>
        <end position="909"/>
    </location>
</feature>
<dbReference type="InterPro" id="IPR012910">
    <property type="entry name" value="Plug_dom"/>
</dbReference>
<dbReference type="CDD" id="cd01347">
    <property type="entry name" value="ligand_gated_channel"/>
    <property type="match status" value="1"/>
</dbReference>
<organism evidence="8 9">
    <name type="scientific">Lysobacter hankyongensis</name>
    <dbReference type="NCBI Taxonomy" id="1176535"/>
    <lineage>
        <taxon>Bacteria</taxon>
        <taxon>Pseudomonadati</taxon>
        <taxon>Pseudomonadota</taxon>
        <taxon>Gammaproteobacteria</taxon>
        <taxon>Lysobacterales</taxon>
        <taxon>Lysobacteraceae</taxon>
        <taxon>Lysobacter</taxon>
    </lineage>
</organism>
<keyword evidence="2 4" id="KW-0472">Membrane</keyword>
<accession>A0ABP9C1Z3</accession>
<evidence type="ECO:0000313" key="9">
    <source>
        <dbReference type="Proteomes" id="UP001499959"/>
    </source>
</evidence>
<dbReference type="RefSeq" id="WP_345304476.1">
    <property type="nucleotide sequence ID" value="NZ_BAABJE010000018.1"/>
</dbReference>
<dbReference type="InterPro" id="IPR037066">
    <property type="entry name" value="Plug_dom_sf"/>
</dbReference>
<evidence type="ECO:0000313" key="8">
    <source>
        <dbReference type="EMBL" id="GAA4803804.1"/>
    </source>
</evidence>
<comment type="subcellular location">
    <subcellularLocation>
        <location evidence="1 4">Cell outer membrane</location>
    </subcellularLocation>
</comment>
<keyword evidence="8" id="KW-0675">Receptor</keyword>
<keyword evidence="3" id="KW-0998">Cell outer membrane</keyword>
<dbReference type="Gene3D" id="2.170.130.10">
    <property type="entry name" value="TonB-dependent receptor, plug domain"/>
    <property type="match status" value="1"/>
</dbReference>
<dbReference type="InterPro" id="IPR010104">
    <property type="entry name" value="TonB_rcpt_bac"/>
</dbReference>
<evidence type="ECO:0000256" key="4">
    <source>
        <dbReference type="RuleBase" id="RU003357"/>
    </source>
</evidence>
<dbReference type="PANTHER" id="PTHR40980:SF3">
    <property type="entry name" value="TONB-DEPENDENT RECEPTOR-LIKE BETA-BARREL DOMAIN-CONTAINING PROTEIN"/>
    <property type="match status" value="1"/>
</dbReference>
<dbReference type="NCBIfam" id="TIGR01782">
    <property type="entry name" value="TonB-Xanth-Caul"/>
    <property type="match status" value="1"/>
</dbReference>
<dbReference type="SUPFAM" id="SSF56935">
    <property type="entry name" value="Porins"/>
    <property type="match status" value="1"/>
</dbReference>
<proteinExistence type="inferred from homology"/>
<evidence type="ECO:0000256" key="2">
    <source>
        <dbReference type="ARBA" id="ARBA00023136"/>
    </source>
</evidence>
<evidence type="ECO:0000259" key="7">
    <source>
        <dbReference type="Pfam" id="PF07715"/>
    </source>
</evidence>
<comment type="caution">
    <text evidence="8">The sequence shown here is derived from an EMBL/GenBank/DDBJ whole genome shotgun (WGS) entry which is preliminary data.</text>
</comment>
<dbReference type="EMBL" id="BAABJE010000018">
    <property type="protein sequence ID" value="GAA4803804.1"/>
    <property type="molecule type" value="Genomic_DNA"/>
</dbReference>
<sequence length="909" mass="100076">MQPLKRNLLSVALASATLMLANSAYAQSADQNQTQAEDIDEIKVVGIRRSIEASTETKRESTSIVEAISAEDIGKLPDTSIADSLARLPGLTAQRFGGRPQEINIRGFAGDFSTTTLNGREQVSLGNNRGVEFDQYPSELVSQVLVYKTPDAQLVGQGLSGTVDLKTVRPLAFGKRAFAANVRGDMNKVGDEKENGYRYSFSYIDQFADNTVGIALGYAHLNNPGQAKQFGDTWGYDGGGLFGGGKLYDLENDNERDGLMGVLEFRPNENYHTVLDIFYSQFDREEQKRGMEFAGAFGGTVQPGSTPANTSFTNINPVIRNDFNATYDDLFAIGWKHELRLSEHWTATADIGYSDAKRKERILETYAGVDPALARDTLNVVFDPDGFFRHDFGYDYGDPNILRLGDAGGWGQDGYIKDFEVNDSLSSFRLDFERSFDDGWFSSLEFGANLTDRTKSRASNEAFLDLSACLGGVSPACTDGFSQPIPTDLRTNSAFNAYGVGSIYGYDALRAYQTLYTRRANANGDISNKNWEVNEQVTTAYVQANINTEIGSIPVKGNIGFQAVSVDQSSRGSETFQGGGNGRPLEAGAAYTDFLPSLNLSFDLPWDQVVRVGAGRQVARPRMDDLRANNNVSIGVGLAENPLTGAPNVIDPATGQLTRFWMRDGGNPKLKPWEANAYDVSYEKYFGGSKAYVSLAYFYKDLRTYIYREQGIFDINDTSITPADYPVNPLLVPPSNLGGFTRPVNGEGGTIKGFEFAVSVPLDVLWEPLLGFGIQANYSDTKSSIQPLGPDFPDEPLPGLSKYISNITAYYERFGFSARVSQRHRSAFVGEVQGFGGDRTRRTFEGETVTDVQLGYTFQSGPLENLGILLQVNNLENEPFRSSFNGNSAQPREYFEYGRTYLFGVNYRF</sequence>
<feature type="domain" description="TonB-dependent receptor-like beta-barrel" evidence="6">
    <location>
        <begin position="388"/>
        <end position="875"/>
    </location>
</feature>
<dbReference type="PANTHER" id="PTHR40980">
    <property type="entry name" value="PLUG DOMAIN-CONTAINING PROTEIN"/>
    <property type="match status" value="1"/>
</dbReference>
<feature type="domain" description="TonB-dependent receptor plug" evidence="7">
    <location>
        <begin position="58"/>
        <end position="161"/>
    </location>
</feature>
<keyword evidence="5" id="KW-0732">Signal</keyword>
<name>A0ABP9C1Z3_9GAMM</name>
<protein>
    <submittedName>
        <fullName evidence="8">TonB-dependent receptor</fullName>
    </submittedName>
</protein>
<keyword evidence="9" id="KW-1185">Reference proteome</keyword>
<evidence type="ECO:0000259" key="6">
    <source>
        <dbReference type="Pfam" id="PF00593"/>
    </source>
</evidence>
<feature type="signal peptide" evidence="5">
    <location>
        <begin position="1"/>
        <end position="26"/>
    </location>
</feature>
<keyword evidence="4" id="KW-0798">TonB box</keyword>
<dbReference type="Pfam" id="PF07715">
    <property type="entry name" value="Plug"/>
    <property type="match status" value="1"/>
</dbReference>
<reference evidence="9" key="1">
    <citation type="journal article" date="2019" name="Int. J. Syst. Evol. Microbiol.">
        <title>The Global Catalogue of Microorganisms (GCM) 10K type strain sequencing project: providing services to taxonomists for standard genome sequencing and annotation.</title>
        <authorList>
            <consortium name="The Broad Institute Genomics Platform"/>
            <consortium name="The Broad Institute Genome Sequencing Center for Infectious Disease"/>
            <person name="Wu L."/>
            <person name="Ma J."/>
        </authorList>
    </citation>
    <scope>NUCLEOTIDE SEQUENCE [LARGE SCALE GENOMIC DNA]</scope>
    <source>
        <strain evidence="9">JCM 18204</strain>
    </source>
</reference>
<evidence type="ECO:0000256" key="5">
    <source>
        <dbReference type="SAM" id="SignalP"/>
    </source>
</evidence>
<dbReference type="InterPro" id="IPR036942">
    <property type="entry name" value="Beta-barrel_TonB_sf"/>
</dbReference>
<comment type="similarity">
    <text evidence="4">Belongs to the TonB-dependent receptor family.</text>
</comment>
<evidence type="ECO:0000256" key="3">
    <source>
        <dbReference type="ARBA" id="ARBA00023237"/>
    </source>
</evidence>
<dbReference type="Gene3D" id="2.40.170.20">
    <property type="entry name" value="TonB-dependent receptor, beta-barrel domain"/>
    <property type="match status" value="1"/>
</dbReference>
<dbReference type="Proteomes" id="UP001499959">
    <property type="component" value="Unassembled WGS sequence"/>
</dbReference>
<dbReference type="Pfam" id="PF00593">
    <property type="entry name" value="TonB_dep_Rec_b-barrel"/>
    <property type="match status" value="1"/>
</dbReference>
<dbReference type="InterPro" id="IPR000531">
    <property type="entry name" value="Beta-barrel_TonB"/>
</dbReference>
<evidence type="ECO:0000256" key="1">
    <source>
        <dbReference type="ARBA" id="ARBA00004442"/>
    </source>
</evidence>
<gene>
    <name evidence="8" type="ORF">GCM10023307_33170</name>
</gene>